<comment type="caution">
    <text evidence="9">The sequence shown here is derived from an EMBL/GenBank/DDBJ whole genome shotgun (WGS) entry which is preliminary data.</text>
</comment>
<dbReference type="Pfam" id="PF02321">
    <property type="entry name" value="OEP"/>
    <property type="match status" value="2"/>
</dbReference>
<dbReference type="InterPro" id="IPR051906">
    <property type="entry name" value="TolC-like"/>
</dbReference>
<evidence type="ECO:0000256" key="2">
    <source>
        <dbReference type="ARBA" id="ARBA00022448"/>
    </source>
</evidence>
<evidence type="ECO:0000256" key="3">
    <source>
        <dbReference type="ARBA" id="ARBA00022452"/>
    </source>
</evidence>
<feature type="coiled-coil region" evidence="7">
    <location>
        <begin position="205"/>
        <end position="267"/>
    </location>
</feature>
<evidence type="ECO:0000256" key="6">
    <source>
        <dbReference type="ARBA" id="ARBA00023237"/>
    </source>
</evidence>
<gene>
    <name evidence="9" type="ORF">EVA_01590</name>
</gene>
<evidence type="ECO:0000313" key="9">
    <source>
        <dbReference type="EMBL" id="EJX10250.1"/>
    </source>
</evidence>
<dbReference type="GO" id="GO:0015562">
    <property type="term" value="F:efflux transmembrane transporter activity"/>
    <property type="evidence" value="ECO:0007669"/>
    <property type="project" value="InterPro"/>
</dbReference>
<dbReference type="InterPro" id="IPR003423">
    <property type="entry name" value="OMP_efflux"/>
</dbReference>
<evidence type="ECO:0000256" key="7">
    <source>
        <dbReference type="SAM" id="Coils"/>
    </source>
</evidence>
<keyword evidence="7" id="KW-0175">Coiled coil</keyword>
<dbReference type="GO" id="GO:0009279">
    <property type="term" value="C:cell outer membrane"/>
    <property type="evidence" value="ECO:0007669"/>
    <property type="project" value="UniProtKB-SubCell"/>
</dbReference>
<comment type="subcellular location">
    <subcellularLocation>
        <location evidence="1">Cell outer membrane</location>
    </subcellularLocation>
</comment>
<keyword evidence="3" id="KW-1134">Transmembrane beta strand</keyword>
<protein>
    <submittedName>
        <fullName evidence="9">Outer membrane efflux protein</fullName>
    </submittedName>
</protein>
<keyword evidence="2" id="KW-0813">Transport</keyword>
<keyword evidence="6" id="KW-0998">Cell outer membrane</keyword>
<dbReference type="GO" id="GO:1990281">
    <property type="term" value="C:efflux pump complex"/>
    <property type="evidence" value="ECO:0007669"/>
    <property type="project" value="TreeGrafter"/>
</dbReference>
<evidence type="ECO:0000256" key="1">
    <source>
        <dbReference type="ARBA" id="ARBA00004442"/>
    </source>
</evidence>
<dbReference type="EMBL" id="AMCI01000219">
    <property type="protein sequence ID" value="EJX10250.1"/>
    <property type="molecule type" value="Genomic_DNA"/>
</dbReference>
<evidence type="ECO:0000256" key="4">
    <source>
        <dbReference type="ARBA" id="ARBA00022692"/>
    </source>
</evidence>
<accession>J9H7M1</accession>
<sequence>MKRKPYIVAFLLCSAFSLAAQEVVPATSGAEAHTEKEGMPAAKEAPSATPQSILSLQECRDLALKHNKQMAAAVQQTASAHYTALSYKGNFFPNFTANGLGLYSTADGSFGIPGGNLPVFAPNAQGIPLPNGSFAYFPGVNLDYKIGWVYTGGIQVEQPLFMGGKILAAYRMAKLGRQMAQLNETLTASEVIEQTDQAYALAVKAREMQEVAQAYHAVLAELKKNVDSAYKHGLKPQNDVLKVQVRLNESELAIRKAENAVRLASMNLCHLIGRPLTETIEVSREFPVPPLDGLEVQTLDVSARPEYALLDKQVAVAQQQVRLNRSELLPKVGIRGSYDYIHGLEVNQENLLGGSGFTVMLNVSIPLFHFGERYNKVRAAKAKLIQTRLEQQNLNEQMLLQLTQAANNLDEAQLEAELADRSLQQADENRRVSSKQYEVGLEPLSDHLEAQALWQQAYETQVDAHFQLYLSYVAYLKAAGQLYRPEAGSK</sequence>
<dbReference type="AlphaFoldDB" id="J9H7M1"/>
<dbReference type="PANTHER" id="PTHR30026">
    <property type="entry name" value="OUTER MEMBRANE PROTEIN TOLC"/>
    <property type="match status" value="1"/>
</dbReference>
<feature type="region of interest" description="Disordered" evidence="8">
    <location>
        <begin position="29"/>
        <end position="48"/>
    </location>
</feature>
<dbReference type="Gene3D" id="1.20.1600.10">
    <property type="entry name" value="Outer membrane efflux proteins (OEP)"/>
    <property type="match status" value="1"/>
</dbReference>
<evidence type="ECO:0000256" key="5">
    <source>
        <dbReference type="ARBA" id="ARBA00023136"/>
    </source>
</evidence>
<dbReference type="PANTHER" id="PTHR30026:SF20">
    <property type="entry name" value="OUTER MEMBRANE PROTEIN TOLC"/>
    <property type="match status" value="1"/>
</dbReference>
<evidence type="ECO:0000256" key="8">
    <source>
        <dbReference type="SAM" id="MobiDB-lite"/>
    </source>
</evidence>
<feature type="coiled-coil region" evidence="7">
    <location>
        <begin position="377"/>
        <end position="429"/>
    </location>
</feature>
<organism evidence="9">
    <name type="scientific">gut metagenome</name>
    <dbReference type="NCBI Taxonomy" id="749906"/>
    <lineage>
        <taxon>unclassified sequences</taxon>
        <taxon>metagenomes</taxon>
        <taxon>organismal metagenomes</taxon>
    </lineage>
</organism>
<dbReference type="SUPFAM" id="SSF56954">
    <property type="entry name" value="Outer membrane efflux proteins (OEP)"/>
    <property type="match status" value="1"/>
</dbReference>
<keyword evidence="4" id="KW-0812">Transmembrane</keyword>
<name>J9H7M1_9ZZZZ</name>
<dbReference type="GO" id="GO:0015288">
    <property type="term" value="F:porin activity"/>
    <property type="evidence" value="ECO:0007669"/>
    <property type="project" value="TreeGrafter"/>
</dbReference>
<proteinExistence type="predicted"/>
<reference evidence="9" key="1">
    <citation type="journal article" date="2012" name="PLoS ONE">
        <title>Gene sets for utilization of primary and secondary nutrition supplies in the distal gut of endangered iberian lynx.</title>
        <authorList>
            <person name="Alcaide M."/>
            <person name="Messina E."/>
            <person name="Richter M."/>
            <person name="Bargiela R."/>
            <person name="Peplies J."/>
            <person name="Huws S.A."/>
            <person name="Newbold C.J."/>
            <person name="Golyshin P.N."/>
            <person name="Simon M.A."/>
            <person name="Lopez G."/>
            <person name="Yakimov M.M."/>
            <person name="Ferrer M."/>
        </authorList>
    </citation>
    <scope>NUCLEOTIDE SEQUENCE</scope>
</reference>
<keyword evidence="5" id="KW-0472">Membrane</keyword>